<evidence type="ECO:0000313" key="2">
    <source>
        <dbReference type="EMBL" id="TMI76039.1"/>
    </source>
</evidence>
<dbReference type="InterPro" id="IPR036866">
    <property type="entry name" value="RibonucZ/Hydroxyglut_hydro"/>
</dbReference>
<evidence type="ECO:0000313" key="3">
    <source>
        <dbReference type="Proteomes" id="UP000318834"/>
    </source>
</evidence>
<organism evidence="2 3">
    <name type="scientific">Candidatus Segetimicrobium genomatis</name>
    <dbReference type="NCBI Taxonomy" id="2569760"/>
    <lineage>
        <taxon>Bacteria</taxon>
        <taxon>Bacillati</taxon>
        <taxon>Candidatus Sysuimicrobiota</taxon>
        <taxon>Candidatus Sysuimicrobiia</taxon>
        <taxon>Candidatus Sysuimicrobiales</taxon>
        <taxon>Candidatus Segetimicrobiaceae</taxon>
        <taxon>Candidatus Segetimicrobium</taxon>
    </lineage>
</organism>
<dbReference type="InterPro" id="IPR050855">
    <property type="entry name" value="NDM-1-like"/>
</dbReference>
<name>A0A537IXJ0_9BACT</name>
<sequence length="297" mass="32368">MRKYDIVANELTETQVADRVVVWTAGGDTIQSSYGTNCVGVLGSEAALVIDPLISPGLARRVEAALRRRTNAPARFVVLTHHHTDHTWGASIFSSQGAAVVAHRACRERMAEQHPAILESRRRQPELADLVADTVLVLPQVTYDEALVIHLEDLEVELWHPGWGHTPGDTFLFLPEQRVAVCGDLVFEGYHYNYEDASVSGVRQGLKALEALDADVFIPGHGPAGGPEVLPRQAAYHDAVERIVTAGVDAGRDDSAIAEDIRSQFPDYRLGLVVPSAAAKFRASIGETRKRGSPETR</sequence>
<dbReference type="Proteomes" id="UP000318834">
    <property type="component" value="Unassembled WGS sequence"/>
</dbReference>
<dbReference type="CDD" id="cd16282">
    <property type="entry name" value="metallo-hydrolase-like_MBL-fold"/>
    <property type="match status" value="1"/>
</dbReference>
<dbReference type="Gene3D" id="3.60.15.10">
    <property type="entry name" value="Ribonuclease Z/Hydroxyacylglutathione hydrolase-like"/>
    <property type="match status" value="1"/>
</dbReference>
<proteinExistence type="predicted"/>
<dbReference type="PANTHER" id="PTHR42951">
    <property type="entry name" value="METALLO-BETA-LACTAMASE DOMAIN-CONTAINING"/>
    <property type="match status" value="1"/>
</dbReference>
<feature type="domain" description="Metallo-beta-lactamase" evidence="1">
    <location>
        <begin position="35"/>
        <end position="221"/>
    </location>
</feature>
<keyword evidence="2" id="KW-0378">Hydrolase</keyword>
<dbReference type="PANTHER" id="PTHR42951:SF4">
    <property type="entry name" value="ACYL-COENZYME A THIOESTERASE MBLAC2"/>
    <property type="match status" value="1"/>
</dbReference>
<dbReference type="GO" id="GO:0016787">
    <property type="term" value="F:hydrolase activity"/>
    <property type="evidence" value="ECO:0007669"/>
    <property type="project" value="UniProtKB-KW"/>
</dbReference>
<dbReference type="SUPFAM" id="SSF56281">
    <property type="entry name" value="Metallo-hydrolase/oxidoreductase"/>
    <property type="match status" value="1"/>
</dbReference>
<accession>A0A537IXJ0</accession>
<comment type="caution">
    <text evidence="2">The sequence shown here is derived from an EMBL/GenBank/DDBJ whole genome shotgun (WGS) entry which is preliminary data.</text>
</comment>
<gene>
    <name evidence="2" type="ORF">E6H05_04770</name>
</gene>
<evidence type="ECO:0000259" key="1">
    <source>
        <dbReference type="SMART" id="SM00849"/>
    </source>
</evidence>
<dbReference type="EMBL" id="VBAP01000031">
    <property type="protein sequence ID" value="TMI76039.1"/>
    <property type="molecule type" value="Genomic_DNA"/>
</dbReference>
<dbReference type="SMART" id="SM00849">
    <property type="entry name" value="Lactamase_B"/>
    <property type="match status" value="1"/>
</dbReference>
<dbReference type="Pfam" id="PF00753">
    <property type="entry name" value="Lactamase_B"/>
    <property type="match status" value="1"/>
</dbReference>
<protein>
    <submittedName>
        <fullName evidence="2">MBL fold metallo-hydrolase</fullName>
    </submittedName>
</protein>
<dbReference type="InterPro" id="IPR001279">
    <property type="entry name" value="Metallo-B-lactamas"/>
</dbReference>
<dbReference type="AlphaFoldDB" id="A0A537IXJ0"/>
<reference evidence="2 3" key="1">
    <citation type="journal article" date="2019" name="Nat. Microbiol.">
        <title>Mediterranean grassland soil C-N compound turnover is dependent on rainfall and depth, and is mediated by genomically divergent microorganisms.</title>
        <authorList>
            <person name="Diamond S."/>
            <person name="Andeer P.F."/>
            <person name="Li Z."/>
            <person name="Crits-Christoph A."/>
            <person name="Burstein D."/>
            <person name="Anantharaman K."/>
            <person name="Lane K.R."/>
            <person name="Thomas B.C."/>
            <person name="Pan C."/>
            <person name="Northen T.R."/>
            <person name="Banfield J.F."/>
        </authorList>
    </citation>
    <scope>NUCLEOTIDE SEQUENCE [LARGE SCALE GENOMIC DNA]</scope>
    <source>
        <strain evidence="2">NP_8</strain>
    </source>
</reference>